<dbReference type="GO" id="GO:0016491">
    <property type="term" value="F:oxidoreductase activity"/>
    <property type="evidence" value="ECO:0007669"/>
    <property type="project" value="UniProtKB-KW"/>
</dbReference>
<protein>
    <submittedName>
        <fullName evidence="3">Heterodisulfide reductase subunit A</fullName>
    </submittedName>
</protein>
<evidence type="ECO:0000259" key="2">
    <source>
        <dbReference type="Pfam" id="PF07992"/>
    </source>
</evidence>
<dbReference type="InterPro" id="IPR051691">
    <property type="entry name" value="Metab_Enz_Cyan_OpOx_G3PDH"/>
</dbReference>
<name>A0A1W1WAK5_SULTA</name>
<evidence type="ECO:0000313" key="4">
    <source>
        <dbReference type="Proteomes" id="UP000192660"/>
    </source>
</evidence>
<dbReference type="AlphaFoldDB" id="A0A1W1WAK5"/>
<dbReference type="PRINTS" id="PR00368">
    <property type="entry name" value="FADPNR"/>
</dbReference>
<feature type="domain" description="FAD/NAD(P)-binding" evidence="2">
    <location>
        <begin position="4"/>
        <end position="124"/>
    </location>
</feature>
<dbReference type="Gene3D" id="3.50.50.60">
    <property type="entry name" value="FAD/NAD(P)-binding domain"/>
    <property type="match status" value="2"/>
</dbReference>
<dbReference type="PANTHER" id="PTHR42949:SF3">
    <property type="entry name" value="ANAEROBIC GLYCEROL-3-PHOSPHATE DEHYDROGENASE SUBUNIT B"/>
    <property type="match status" value="1"/>
</dbReference>
<reference evidence="4" key="1">
    <citation type="submission" date="2017-04" db="EMBL/GenBank/DDBJ databases">
        <authorList>
            <person name="Varghese N."/>
            <person name="Submissions S."/>
        </authorList>
    </citation>
    <scope>NUCLEOTIDE SEQUENCE [LARGE SCALE GENOMIC DNA]</scope>
    <source>
        <strain evidence="4">DSM 9293</strain>
    </source>
</reference>
<dbReference type="PANTHER" id="PTHR42949">
    <property type="entry name" value="ANAEROBIC GLYCEROL-3-PHOSPHATE DEHYDROGENASE SUBUNIT B"/>
    <property type="match status" value="1"/>
</dbReference>
<evidence type="ECO:0000256" key="1">
    <source>
        <dbReference type="ARBA" id="ARBA00023002"/>
    </source>
</evidence>
<dbReference type="STRING" id="28034.BFX07_00165"/>
<proteinExistence type="predicted"/>
<dbReference type="InterPro" id="IPR023753">
    <property type="entry name" value="FAD/NAD-binding_dom"/>
</dbReference>
<accession>A0A1W1WAK5</accession>
<keyword evidence="4" id="KW-1185">Reference proteome</keyword>
<dbReference type="Pfam" id="PF07992">
    <property type="entry name" value="Pyr_redox_2"/>
    <property type="match status" value="1"/>
</dbReference>
<dbReference type="PRINTS" id="PR00469">
    <property type="entry name" value="PNDRDTASEII"/>
</dbReference>
<dbReference type="SUPFAM" id="SSF51905">
    <property type="entry name" value="FAD/NAD(P)-binding domain"/>
    <property type="match status" value="1"/>
</dbReference>
<dbReference type="EMBL" id="FWWY01000001">
    <property type="protein sequence ID" value="SMC03316.1"/>
    <property type="molecule type" value="Genomic_DNA"/>
</dbReference>
<dbReference type="Proteomes" id="UP000192660">
    <property type="component" value="Unassembled WGS sequence"/>
</dbReference>
<dbReference type="RefSeq" id="WP_020374246.1">
    <property type="nucleotide sequence ID" value="NZ_FWWY01000001.1"/>
</dbReference>
<sequence length="348" mass="37719">MSTSVAVIGGGPAGLQAAATLSHLGLDVTLVEQQNFLGGAVARHQYQVLMPDFSSGPELLKRLIQTVNEDPHVKVYTGTTVGSVLESDGTFHIQLEGAHQESIKAQAVVLATGFDHFNPARDGKYGYGLFPDVITGAELEEMFAKGPIRRPSNGEIPESVAFIYCVGSRDRQVGNTYCSRVCCAVSAKQAIELRQQLPKARISMFYMDVRTYGLWEDTLYWRSQEEAGVVYVKGRIAEVTQLHGRPVLKGEDTLVRGPFEWPFDLVVLAAGMEPSRGTHDLAQKFQVSLESHGFIQQASPMQNASLTNRPGVFVAGAASGPKAIEDSIAEGDVASLAVYEYLKAKVTL</sequence>
<organism evidence="3 4">
    <name type="scientific">Sulfobacillus thermosulfidooxidans (strain DSM 9293 / VKM B-1269 / AT-1)</name>
    <dbReference type="NCBI Taxonomy" id="929705"/>
    <lineage>
        <taxon>Bacteria</taxon>
        <taxon>Bacillati</taxon>
        <taxon>Bacillota</taxon>
        <taxon>Clostridia</taxon>
        <taxon>Eubacteriales</taxon>
        <taxon>Clostridiales Family XVII. Incertae Sedis</taxon>
        <taxon>Sulfobacillus</taxon>
    </lineage>
</organism>
<keyword evidence="1" id="KW-0560">Oxidoreductase</keyword>
<dbReference type="OrthoDB" id="10014at2"/>
<gene>
    <name evidence="3" type="ORF">SAMN00768000_1023</name>
</gene>
<evidence type="ECO:0000313" key="3">
    <source>
        <dbReference type="EMBL" id="SMC03316.1"/>
    </source>
</evidence>
<dbReference type="InterPro" id="IPR036188">
    <property type="entry name" value="FAD/NAD-bd_sf"/>
</dbReference>